<accession>A0A6B8VSE1</accession>
<dbReference type="AlphaFoldDB" id="A0A6B8VSE1"/>
<dbReference type="EMBL" id="CP046455">
    <property type="protein sequence ID" value="QGU05979.1"/>
    <property type="molecule type" value="Genomic_DNA"/>
</dbReference>
<feature type="region of interest" description="Disordered" evidence="1">
    <location>
        <begin position="48"/>
        <end position="98"/>
    </location>
</feature>
<reference evidence="2 3" key="1">
    <citation type="submission" date="2019-11" db="EMBL/GenBank/DDBJ databases">
        <title>Complete genome sequence of Corynebacterium kalinowskii 1959, a novel Corynebacterium species isolated from soil of a small paddock in Vilsendorf, Germany.</title>
        <authorList>
            <person name="Schaffert L."/>
            <person name="Ruwe M."/>
            <person name="Milse J."/>
            <person name="Hanuschka K."/>
            <person name="Ortseifen V."/>
            <person name="Droste J."/>
            <person name="Brandt D."/>
            <person name="Schlueter L."/>
            <person name="Kutter Y."/>
            <person name="Vinke S."/>
            <person name="Viehoefer P."/>
            <person name="Jacob L."/>
            <person name="Luebke N.-C."/>
            <person name="Schulte-Berndt E."/>
            <person name="Hain C."/>
            <person name="Linder M."/>
            <person name="Schmidt P."/>
            <person name="Wollenschlaeger L."/>
            <person name="Luttermann T."/>
            <person name="Thieme E."/>
            <person name="Hassa J."/>
            <person name="Haak M."/>
            <person name="Wittchen M."/>
            <person name="Mentz A."/>
            <person name="Persicke M."/>
            <person name="Busche T."/>
            <person name="Ruckert C."/>
        </authorList>
    </citation>
    <scope>NUCLEOTIDE SEQUENCE [LARGE SCALE GENOMIC DNA]</scope>
    <source>
        <strain evidence="2 3">2039</strain>
    </source>
</reference>
<gene>
    <name evidence="2" type="ORF">COCCU_00040</name>
</gene>
<evidence type="ECO:0000313" key="3">
    <source>
        <dbReference type="Proteomes" id="UP000424462"/>
    </source>
</evidence>
<keyword evidence="3" id="KW-1185">Reference proteome</keyword>
<sequence length="98" mass="10011">MHAPEHQVAAVQAQNRPGTAGLGRFLAGIGLFHQTCLHQGTDMSGDARLGVPEGVADEGTGGFRKGADLVQHPGHGQPGQGEVEGVASVLRGKRGGRP</sequence>
<name>A0A6B8VSE1_9CORY</name>
<evidence type="ECO:0000256" key="1">
    <source>
        <dbReference type="SAM" id="MobiDB-lite"/>
    </source>
</evidence>
<protein>
    <submittedName>
        <fullName evidence="2">Uncharacterized protein</fullName>
    </submittedName>
</protein>
<organism evidence="2 3">
    <name type="scientific">Corynebacterium occultum</name>
    <dbReference type="NCBI Taxonomy" id="2675219"/>
    <lineage>
        <taxon>Bacteria</taxon>
        <taxon>Bacillati</taxon>
        <taxon>Actinomycetota</taxon>
        <taxon>Actinomycetes</taxon>
        <taxon>Mycobacteriales</taxon>
        <taxon>Corynebacteriaceae</taxon>
        <taxon>Corynebacterium</taxon>
    </lineage>
</organism>
<evidence type="ECO:0000313" key="2">
    <source>
        <dbReference type="EMBL" id="QGU05979.1"/>
    </source>
</evidence>
<dbReference type="Proteomes" id="UP000424462">
    <property type="component" value="Chromosome"/>
</dbReference>
<feature type="compositionally biased region" description="Low complexity" evidence="1">
    <location>
        <begin position="70"/>
        <end position="86"/>
    </location>
</feature>
<proteinExistence type="predicted"/>
<dbReference type="KEGG" id="cok:COCCU_00040"/>